<dbReference type="KEGG" id="aplc:110974580"/>
<dbReference type="GeneID" id="110974580"/>
<dbReference type="SUPFAM" id="SSF81321">
    <property type="entry name" value="Family A G protein-coupled receptor-like"/>
    <property type="match status" value="1"/>
</dbReference>
<keyword evidence="10" id="KW-1185">Reference proteome</keyword>
<evidence type="ECO:0000313" key="11">
    <source>
        <dbReference type="RefSeq" id="XP_022082018.1"/>
    </source>
</evidence>
<feature type="transmembrane region" description="Helical" evidence="8">
    <location>
        <begin position="241"/>
        <end position="264"/>
    </location>
</feature>
<dbReference type="Pfam" id="PF00001">
    <property type="entry name" value="7tm_1"/>
    <property type="match status" value="1"/>
</dbReference>
<evidence type="ECO:0000256" key="5">
    <source>
        <dbReference type="ARBA" id="ARBA00023136"/>
    </source>
</evidence>
<evidence type="ECO:0000256" key="8">
    <source>
        <dbReference type="SAM" id="Phobius"/>
    </source>
</evidence>
<dbReference type="Gene3D" id="1.20.1070.10">
    <property type="entry name" value="Rhodopsin 7-helix transmembrane proteins"/>
    <property type="match status" value="1"/>
</dbReference>
<dbReference type="InterPro" id="IPR017452">
    <property type="entry name" value="GPCR_Rhodpsn_7TM"/>
</dbReference>
<dbReference type="PRINTS" id="PR00237">
    <property type="entry name" value="GPCRRHODOPSN"/>
</dbReference>
<gene>
    <name evidence="11" type="primary">LOC110974580</name>
</gene>
<dbReference type="AlphaFoldDB" id="A0A8B7XMI2"/>
<dbReference type="GO" id="GO:0016020">
    <property type="term" value="C:membrane"/>
    <property type="evidence" value="ECO:0007669"/>
    <property type="project" value="UniProtKB-SubCell"/>
</dbReference>
<evidence type="ECO:0000313" key="10">
    <source>
        <dbReference type="Proteomes" id="UP000694845"/>
    </source>
</evidence>
<evidence type="ECO:0000256" key="3">
    <source>
        <dbReference type="ARBA" id="ARBA00022989"/>
    </source>
</evidence>
<organism evidence="10 11">
    <name type="scientific">Acanthaster planci</name>
    <name type="common">Crown-of-thorns starfish</name>
    <dbReference type="NCBI Taxonomy" id="133434"/>
    <lineage>
        <taxon>Eukaryota</taxon>
        <taxon>Metazoa</taxon>
        <taxon>Echinodermata</taxon>
        <taxon>Eleutherozoa</taxon>
        <taxon>Asterozoa</taxon>
        <taxon>Asteroidea</taxon>
        <taxon>Valvatacea</taxon>
        <taxon>Valvatida</taxon>
        <taxon>Acanthasteridae</taxon>
        <taxon>Acanthaster</taxon>
    </lineage>
</organism>
<sequence>MPTKEELYSVLWIVHKVQVPTAIIGLCGNVLVCLTILKTKALHNVTNYMLLNLAVADIIVVFHSILGPTTMETHRRRIGKFDYCTPSFIYNFTVFFMFVYLKKISFANSVFSLTLATFERYIGIIKPLHYSTFFTKRRLIIMLLFVWLVPFLTEAYTPIFYIPTYIQDNCKIPSLKNYPVVITSGILSFIFTFVIPSTALAFMNMKILINLKQGARHLENQGIQGPPQELLRAHKKVTKSLLLVVAAFFILMLPSHILTNIIVYSNLFNQRYIIAELLTQSVKMLELLNSTVNPILYGFKYNQLRQSCITMVCPCIRSNQVHSIQVTT</sequence>
<dbReference type="InterPro" id="IPR000276">
    <property type="entry name" value="GPCR_Rhodpsn"/>
</dbReference>
<dbReference type="PANTHER" id="PTHR24243:SF208">
    <property type="entry name" value="PYROKININ-1 RECEPTOR"/>
    <property type="match status" value="1"/>
</dbReference>
<keyword evidence="3 8" id="KW-1133">Transmembrane helix</keyword>
<evidence type="ECO:0000256" key="2">
    <source>
        <dbReference type="ARBA" id="ARBA00022692"/>
    </source>
</evidence>
<protein>
    <submittedName>
        <fullName evidence="11">Adenosine receptor A2a-like</fullName>
    </submittedName>
</protein>
<feature type="transmembrane region" description="Helical" evidence="8">
    <location>
        <begin position="49"/>
        <end position="68"/>
    </location>
</feature>
<evidence type="ECO:0000259" key="9">
    <source>
        <dbReference type="PROSITE" id="PS50262"/>
    </source>
</evidence>
<keyword evidence="2 8" id="KW-0812">Transmembrane</keyword>
<dbReference type="CDD" id="cd00637">
    <property type="entry name" value="7tm_classA_rhodopsin-like"/>
    <property type="match status" value="1"/>
</dbReference>
<evidence type="ECO:0000256" key="4">
    <source>
        <dbReference type="ARBA" id="ARBA00023040"/>
    </source>
</evidence>
<dbReference type="PANTHER" id="PTHR24243">
    <property type="entry name" value="G-PROTEIN COUPLED RECEPTOR"/>
    <property type="match status" value="1"/>
</dbReference>
<evidence type="ECO:0000256" key="7">
    <source>
        <dbReference type="ARBA" id="ARBA00023224"/>
    </source>
</evidence>
<keyword evidence="4" id="KW-0297">G-protein coupled receptor</keyword>
<evidence type="ECO:0000256" key="1">
    <source>
        <dbReference type="ARBA" id="ARBA00004141"/>
    </source>
</evidence>
<dbReference type="OMA" id="TIMENHR"/>
<dbReference type="OrthoDB" id="5966748at2759"/>
<feature type="transmembrane region" description="Helical" evidence="8">
    <location>
        <begin position="88"/>
        <end position="118"/>
    </location>
</feature>
<dbReference type="Proteomes" id="UP000694845">
    <property type="component" value="Unplaced"/>
</dbReference>
<feature type="transmembrane region" description="Helical" evidence="8">
    <location>
        <begin position="181"/>
        <end position="203"/>
    </location>
</feature>
<name>A0A8B7XMI2_ACAPL</name>
<feature type="transmembrane region" description="Helical" evidence="8">
    <location>
        <begin position="17"/>
        <end position="37"/>
    </location>
</feature>
<feature type="transmembrane region" description="Helical" evidence="8">
    <location>
        <begin position="139"/>
        <end position="161"/>
    </location>
</feature>
<keyword evidence="6" id="KW-0675">Receptor</keyword>
<comment type="subcellular location">
    <subcellularLocation>
        <location evidence="1">Membrane</location>
        <topology evidence="1">Multi-pass membrane protein</topology>
    </subcellularLocation>
</comment>
<accession>A0A8B7XMI2</accession>
<dbReference type="GO" id="GO:0004930">
    <property type="term" value="F:G protein-coupled receptor activity"/>
    <property type="evidence" value="ECO:0007669"/>
    <property type="project" value="UniProtKB-KW"/>
</dbReference>
<keyword evidence="5 8" id="KW-0472">Membrane</keyword>
<reference evidence="11" key="1">
    <citation type="submission" date="2025-08" db="UniProtKB">
        <authorList>
            <consortium name="RefSeq"/>
        </authorList>
    </citation>
    <scope>IDENTIFICATION</scope>
</reference>
<dbReference type="RefSeq" id="XP_022082018.1">
    <property type="nucleotide sequence ID" value="XM_022226326.1"/>
</dbReference>
<evidence type="ECO:0000256" key="6">
    <source>
        <dbReference type="ARBA" id="ARBA00023170"/>
    </source>
</evidence>
<dbReference type="PROSITE" id="PS50262">
    <property type="entry name" value="G_PROTEIN_RECEP_F1_2"/>
    <property type="match status" value="1"/>
</dbReference>
<keyword evidence="7" id="KW-0807">Transducer</keyword>
<proteinExistence type="predicted"/>
<feature type="domain" description="G-protein coupled receptors family 1 profile" evidence="9">
    <location>
        <begin position="28"/>
        <end position="297"/>
    </location>
</feature>